<keyword evidence="1" id="KW-0175">Coiled coil</keyword>
<sequence>MQQFFRAEETFLETSEDFLHQVHPFCRVFTGEDLVHASENIVSEVARFCLVSSLGEEASEENIEMLDSSNEVPYVAFKIQNVEELPREVRIRRLGNLEGKDSLETRFSLTNEYELKAWYYARLTKIDPTVCPSTFGFKVGPVDENLEVTRAYSVEDYQGEMFLDCVTRKMKQHRQLETKENSTLVQNRRGSMSAFLWGKKIAETVKCLEKFHSEEIEDCGGLYWRSGKPVGLLDLGSFCALETQKYLNFIEDIRSVWSSYISPSEIQKVETTLDRVLQSEAFVEACEEKNLRILPEFLTYKDIRVYNYTSDSNKARQKLNFLSPRHLIKLSEAPDENPIKNEQGIAITNAVPAKCNQYRLAANILWILEFYLNKLDRKVNSLELEIAEYEALLVSLLEGFQINYGKSQNFEGISMLRMEYFLFSLWQTWKTLLGYFEVEERKNQVLKLRDEAIKNRTSDWKAEVHRASKEIESLQAEQETWEYELTHSLEHLASIDINYSAHSQDSETILIHHLRYFKHFGFESWEPNLEHPKFRDTIVQKKFPRIPASLSGLVVSELSSIQQRWLNPSRFERTALRPVPEEAYKYESKPVEATKWVTHQRIKKLTQGAIQLLMQKIGVKFNK</sequence>
<name>A0A7S3MS60_9CILI</name>
<dbReference type="AlphaFoldDB" id="A0A7S3MS60"/>
<dbReference type="EMBL" id="HBIF01001115">
    <property type="protein sequence ID" value="CAE0317680.1"/>
    <property type="molecule type" value="Transcribed_RNA"/>
</dbReference>
<gene>
    <name evidence="2" type="ORF">FSAL1345_LOCUS949</name>
</gene>
<organism evidence="2">
    <name type="scientific">Fabrea salina</name>
    <dbReference type="NCBI Taxonomy" id="342563"/>
    <lineage>
        <taxon>Eukaryota</taxon>
        <taxon>Sar</taxon>
        <taxon>Alveolata</taxon>
        <taxon>Ciliophora</taxon>
        <taxon>Postciliodesmatophora</taxon>
        <taxon>Heterotrichea</taxon>
        <taxon>Heterotrichida</taxon>
        <taxon>Fabreidae</taxon>
        <taxon>Fabrea</taxon>
    </lineage>
</organism>
<proteinExistence type="predicted"/>
<reference evidence="2" key="1">
    <citation type="submission" date="2021-01" db="EMBL/GenBank/DDBJ databases">
        <authorList>
            <person name="Corre E."/>
            <person name="Pelletier E."/>
            <person name="Niang G."/>
            <person name="Scheremetjew M."/>
            <person name="Finn R."/>
            <person name="Kale V."/>
            <person name="Holt S."/>
            <person name="Cochrane G."/>
            <person name="Meng A."/>
            <person name="Brown T."/>
            <person name="Cohen L."/>
        </authorList>
    </citation>
    <scope>NUCLEOTIDE SEQUENCE</scope>
</reference>
<feature type="coiled-coil region" evidence="1">
    <location>
        <begin position="457"/>
        <end position="484"/>
    </location>
</feature>
<evidence type="ECO:0000313" key="2">
    <source>
        <dbReference type="EMBL" id="CAE0317680.1"/>
    </source>
</evidence>
<feature type="coiled-coil region" evidence="1">
    <location>
        <begin position="372"/>
        <end position="399"/>
    </location>
</feature>
<protein>
    <submittedName>
        <fullName evidence="2">Uncharacterized protein</fullName>
    </submittedName>
</protein>
<evidence type="ECO:0000256" key="1">
    <source>
        <dbReference type="SAM" id="Coils"/>
    </source>
</evidence>
<accession>A0A7S3MS60</accession>